<accession>A0ABV7VUE8</accession>
<comment type="caution">
    <text evidence="1">The sequence shown here is derived from an EMBL/GenBank/DDBJ whole genome shotgun (WGS) entry which is preliminary data.</text>
</comment>
<dbReference type="RefSeq" id="WP_376867350.1">
    <property type="nucleotide sequence ID" value="NZ_JBHRYB010000013.1"/>
</dbReference>
<evidence type="ECO:0000313" key="1">
    <source>
        <dbReference type="EMBL" id="MFC3681129.1"/>
    </source>
</evidence>
<gene>
    <name evidence="1" type="ORF">ACFOMG_13575</name>
</gene>
<reference evidence="2" key="1">
    <citation type="journal article" date="2019" name="Int. J. Syst. Evol. Microbiol.">
        <title>The Global Catalogue of Microorganisms (GCM) 10K type strain sequencing project: providing services to taxonomists for standard genome sequencing and annotation.</title>
        <authorList>
            <consortium name="The Broad Institute Genomics Platform"/>
            <consortium name="The Broad Institute Genome Sequencing Center for Infectious Disease"/>
            <person name="Wu L."/>
            <person name="Ma J."/>
        </authorList>
    </citation>
    <scope>NUCLEOTIDE SEQUENCE [LARGE SCALE GENOMIC DNA]</scope>
    <source>
        <strain evidence="2">KCTC 42424</strain>
    </source>
</reference>
<protein>
    <submittedName>
        <fullName evidence="1">Uncharacterized protein</fullName>
    </submittedName>
</protein>
<dbReference type="Proteomes" id="UP001595722">
    <property type="component" value="Unassembled WGS sequence"/>
</dbReference>
<proteinExistence type="predicted"/>
<sequence>MNAEMQPLFWRISHTDQQGIDAVSLLMPASEPGQATEFPTDVSFPASSAGSAVRDLRWSDEDSELFLDLVDRVIDTDDSPDIELDLNDDVIQGIVQLVALRRFRTPRPLDEWLGDDVLTEREELEIGDLVSLNTLAGSPVAIIVGLDSIDATCILLEDLYQAEQLIAPMHSVLMVNRLAVLPSAFAVSDDGEGAVFH</sequence>
<organism evidence="1 2">
    <name type="scientific">Bacterioplanoides pacificum</name>
    <dbReference type="NCBI Taxonomy" id="1171596"/>
    <lineage>
        <taxon>Bacteria</taxon>
        <taxon>Pseudomonadati</taxon>
        <taxon>Pseudomonadota</taxon>
        <taxon>Gammaproteobacteria</taxon>
        <taxon>Oceanospirillales</taxon>
        <taxon>Oceanospirillaceae</taxon>
        <taxon>Bacterioplanoides</taxon>
    </lineage>
</organism>
<keyword evidence="2" id="KW-1185">Reference proteome</keyword>
<dbReference type="EMBL" id="JBHRYB010000013">
    <property type="protein sequence ID" value="MFC3681129.1"/>
    <property type="molecule type" value="Genomic_DNA"/>
</dbReference>
<evidence type="ECO:0000313" key="2">
    <source>
        <dbReference type="Proteomes" id="UP001595722"/>
    </source>
</evidence>
<name>A0ABV7VUE8_9GAMM</name>